<sequence length="179" mass="20553">MGLRLLIVKIAFPTSSDLRCLSSVLCVFLLILLSRCLLIIIHLGMILIDGKSNMSMHLILMAGKVRHLHVLENRGVVSILEISKCLYDAIVRMERAVEKGKAITTAVKGVEKHWGTSVSSWIKWKWYLHFSRHYHLLLQKFSGKRNPLWPSNNTNYRLAILEDEHLPHQWLEKLGSTFG</sequence>
<evidence type="ECO:0000313" key="2">
    <source>
        <dbReference type="Proteomes" id="UP001056120"/>
    </source>
</evidence>
<protein>
    <submittedName>
        <fullName evidence="1">Uncharacterized protein</fullName>
    </submittedName>
</protein>
<name>A0ACB9JNG9_9ASTR</name>
<dbReference type="Proteomes" id="UP001056120">
    <property type="component" value="Linkage Group LG03"/>
</dbReference>
<reference evidence="2" key="1">
    <citation type="journal article" date="2022" name="Mol. Ecol. Resour.">
        <title>The genomes of chicory, endive, great burdock and yacon provide insights into Asteraceae palaeo-polyploidization history and plant inulin production.</title>
        <authorList>
            <person name="Fan W."/>
            <person name="Wang S."/>
            <person name="Wang H."/>
            <person name="Wang A."/>
            <person name="Jiang F."/>
            <person name="Liu H."/>
            <person name="Zhao H."/>
            <person name="Xu D."/>
            <person name="Zhang Y."/>
        </authorList>
    </citation>
    <scope>NUCLEOTIDE SEQUENCE [LARGE SCALE GENOMIC DNA]</scope>
    <source>
        <strain evidence="2">cv. Yunnan</strain>
    </source>
</reference>
<proteinExistence type="predicted"/>
<dbReference type="EMBL" id="CM042020">
    <property type="protein sequence ID" value="KAI3821251.1"/>
    <property type="molecule type" value="Genomic_DNA"/>
</dbReference>
<accession>A0ACB9JNG9</accession>
<reference evidence="1 2" key="2">
    <citation type="journal article" date="2022" name="Mol. Ecol. Resour.">
        <title>The genomes of chicory, endive, great burdock and yacon provide insights into Asteraceae paleo-polyploidization history and plant inulin production.</title>
        <authorList>
            <person name="Fan W."/>
            <person name="Wang S."/>
            <person name="Wang H."/>
            <person name="Wang A."/>
            <person name="Jiang F."/>
            <person name="Liu H."/>
            <person name="Zhao H."/>
            <person name="Xu D."/>
            <person name="Zhang Y."/>
        </authorList>
    </citation>
    <scope>NUCLEOTIDE SEQUENCE [LARGE SCALE GENOMIC DNA]</scope>
    <source>
        <strain evidence="2">cv. Yunnan</strain>
        <tissue evidence="1">Leaves</tissue>
    </source>
</reference>
<organism evidence="1 2">
    <name type="scientific">Smallanthus sonchifolius</name>
    <dbReference type="NCBI Taxonomy" id="185202"/>
    <lineage>
        <taxon>Eukaryota</taxon>
        <taxon>Viridiplantae</taxon>
        <taxon>Streptophyta</taxon>
        <taxon>Embryophyta</taxon>
        <taxon>Tracheophyta</taxon>
        <taxon>Spermatophyta</taxon>
        <taxon>Magnoliopsida</taxon>
        <taxon>eudicotyledons</taxon>
        <taxon>Gunneridae</taxon>
        <taxon>Pentapetalae</taxon>
        <taxon>asterids</taxon>
        <taxon>campanulids</taxon>
        <taxon>Asterales</taxon>
        <taxon>Asteraceae</taxon>
        <taxon>Asteroideae</taxon>
        <taxon>Heliantheae alliance</taxon>
        <taxon>Millerieae</taxon>
        <taxon>Smallanthus</taxon>
    </lineage>
</organism>
<evidence type="ECO:0000313" key="1">
    <source>
        <dbReference type="EMBL" id="KAI3821251.1"/>
    </source>
</evidence>
<keyword evidence="2" id="KW-1185">Reference proteome</keyword>
<comment type="caution">
    <text evidence="1">The sequence shown here is derived from an EMBL/GenBank/DDBJ whole genome shotgun (WGS) entry which is preliminary data.</text>
</comment>
<gene>
    <name evidence="1" type="ORF">L1987_08814</name>
</gene>